<evidence type="ECO:0000256" key="4">
    <source>
        <dbReference type="ARBA" id="ARBA00022692"/>
    </source>
</evidence>
<evidence type="ECO:0000256" key="7">
    <source>
        <dbReference type="ARBA" id="ARBA00023237"/>
    </source>
</evidence>
<keyword evidence="5 9" id="KW-0798">TonB box</keyword>
<evidence type="ECO:0000313" key="14">
    <source>
        <dbReference type="Proteomes" id="UP000003704"/>
    </source>
</evidence>
<dbReference type="PROSITE" id="PS52016">
    <property type="entry name" value="TONB_DEPENDENT_REC_3"/>
    <property type="match status" value="1"/>
</dbReference>
<dbReference type="InterPro" id="IPR000531">
    <property type="entry name" value="Beta-barrel_TonB"/>
</dbReference>
<organism evidence="13 14">
    <name type="scientific">Hydrocarboniphaga effusa AP103</name>
    <dbReference type="NCBI Taxonomy" id="1172194"/>
    <lineage>
        <taxon>Bacteria</taxon>
        <taxon>Pseudomonadati</taxon>
        <taxon>Pseudomonadota</taxon>
        <taxon>Gammaproteobacteria</taxon>
        <taxon>Nevskiales</taxon>
        <taxon>Nevskiaceae</taxon>
        <taxon>Hydrocarboniphaga</taxon>
    </lineage>
</organism>
<feature type="signal peptide" evidence="10">
    <location>
        <begin position="1"/>
        <end position="19"/>
    </location>
</feature>
<dbReference type="SUPFAM" id="SSF56935">
    <property type="entry name" value="Porins"/>
    <property type="match status" value="1"/>
</dbReference>
<feature type="chain" id="PRO_5003712698" description="TonB-dependent receptor" evidence="10">
    <location>
        <begin position="20"/>
        <end position="991"/>
    </location>
</feature>
<dbReference type="Pfam" id="PF00593">
    <property type="entry name" value="TonB_dep_Rec_b-barrel"/>
    <property type="match status" value="1"/>
</dbReference>
<evidence type="ECO:0000256" key="3">
    <source>
        <dbReference type="ARBA" id="ARBA00022452"/>
    </source>
</evidence>
<comment type="similarity">
    <text evidence="8 9">Belongs to the TonB-dependent receptor family.</text>
</comment>
<evidence type="ECO:0000259" key="11">
    <source>
        <dbReference type="Pfam" id="PF00593"/>
    </source>
</evidence>
<feature type="domain" description="TonB-dependent receptor-like beta-barrel" evidence="11">
    <location>
        <begin position="429"/>
        <end position="953"/>
    </location>
</feature>
<dbReference type="AlphaFoldDB" id="I7ZGD9"/>
<keyword evidence="4 8" id="KW-0812">Transmembrane</keyword>
<dbReference type="GO" id="GO:0009279">
    <property type="term" value="C:cell outer membrane"/>
    <property type="evidence" value="ECO:0007669"/>
    <property type="project" value="UniProtKB-SubCell"/>
</dbReference>
<evidence type="ECO:0000256" key="1">
    <source>
        <dbReference type="ARBA" id="ARBA00004571"/>
    </source>
</evidence>
<feature type="domain" description="TonB-dependent receptor plug" evidence="12">
    <location>
        <begin position="66"/>
        <end position="175"/>
    </location>
</feature>
<sequence>MRTAISAAVYALGAFTLIAAPEGYTQVPDQTPTTADSADLTSDGETAGIEEIVVTGSRISRRDYTSDTPITTISEESIASAGAPTLEASLNQLPQVAASAGAQASLFSRAGQASINLRGLGQQRTLVLVNGRRMQPSGNDGSVDLNVIPSSLIESVEVITGGASATYGSDAVAGVVNLKLKKHFNGIELDVGAGETAKGDGENQSVSLTIGSDFAEDRGNAYLSLSYANRDSIAFRDRDYLRGQAYSSNSPGGLIAVSAANLPTQDAVNAVFARYGVAAGAVGRTSVLSLNPDGTLFLNAGAVNFKGPQSSLQSIYNNTVLSATGDYFLAQVPLERHSIFGHADYTLNDKVSVFAEGLFTNYSVTTQANPVVVGSVSSAPLSVPVTNPFISTDLAQILASRPNPNAPFNIAQIITPVGNRMEENQYNVYQLTVGAEGRLDVPELSWNVYGSYGRTELLQTEINFPSTLALQRLANAADGGRSLCAGGYDFNRIDTLSQSCVDYIRRTARNTTALEQKVVEATVQRRLLTLPAGEVRFVLGADYRSNTYDYTPDALIQTGELANYLPIMPSSGEATVREFFGELLIPVLTDVPFAQDVSLDLGYRHSDYDTVGGVDTYRADGYWKVNDIIGFRGGYARAVRAPSVGDLFAASANGLTALGTPGPIGSGDPCDVRGAYRAASSPNADQVRALCLEQGVPAAVIDTFTNTVSRTPYTTAGNTELKPEVADTYSVGLVLKSQLQNEWLSRLTASVDYYNIKLDGAIGMVTNTVAATQCFNAGANPGFSNSNYYCALISRDPSTGLAVNIGNPLLNLGSYSTSGIDFQTDWSLPLGAVGLGDSAGTISLGVVVNYLDTFKIQTLPTSPKLEYAGTLGNTQVDFFATAHPEWKGSVNAGWRIGPVQSFLKWRYIGEMANANNVGTGGVAHGVPSVSYFDLDFSWDVSDTLQLRTGAVNITDKEPPVLNDSLIGQARSDLYTYDLAGRRFYVSLKARF</sequence>
<comment type="subcellular location">
    <subcellularLocation>
        <location evidence="1 8">Cell outer membrane</location>
        <topology evidence="1 8">Multi-pass membrane protein</topology>
    </subcellularLocation>
</comment>
<evidence type="ECO:0000313" key="13">
    <source>
        <dbReference type="EMBL" id="EIT70797.1"/>
    </source>
</evidence>
<dbReference type="OrthoDB" id="176248at2"/>
<evidence type="ECO:0000256" key="8">
    <source>
        <dbReference type="PROSITE-ProRule" id="PRU01360"/>
    </source>
</evidence>
<gene>
    <name evidence="13" type="ORF">WQQ_09340</name>
</gene>
<dbReference type="Gene3D" id="2.170.130.10">
    <property type="entry name" value="TonB-dependent receptor, plug domain"/>
    <property type="match status" value="1"/>
</dbReference>
<dbReference type="STRING" id="1172194.WQQ_09340"/>
<keyword evidence="7 8" id="KW-0998">Cell outer membrane</keyword>
<dbReference type="InterPro" id="IPR037066">
    <property type="entry name" value="Plug_dom_sf"/>
</dbReference>
<evidence type="ECO:0008006" key="15">
    <source>
        <dbReference type="Google" id="ProtNLM"/>
    </source>
</evidence>
<dbReference type="InterPro" id="IPR012910">
    <property type="entry name" value="Plug_dom"/>
</dbReference>
<name>I7ZGD9_9GAMM</name>
<keyword evidence="3 8" id="KW-1134">Transmembrane beta strand</keyword>
<keyword evidence="2 8" id="KW-0813">Transport</keyword>
<accession>I7ZGD9</accession>
<keyword evidence="10" id="KW-0732">Signal</keyword>
<dbReference type="RefSeq" id="WP_007183890.1">
    <property type="nucleotide sequence ID" value="NZ_AKGD01000001.1"/>
</dbReference>
<keyword evidence="6 8" id="KW-0472">Membrane</keyword>
<comment type="caution">
    <text evidence="13">The sequence shown here is derived from an EMBL/GenBank/DDBJ whole genome shotgun (WGS) entry which is preliminary data.</text>
</comment>
<evidence type="ECO:0000256" key="2">
    <source>
        <dbReference type="ARBA" id="ARBA00022448"/>
    </source>
</evidence>
<dbReference type="PANTHER" id="PTHR47234:SF2">
    <property type="entry name" value="TONB-DEPENDENT RECEPTOR"/>
    <property type="match status" value="1"/>
</dbReference>
<keyword evidence="14" id="KW-1185">Reference proteome</keyword>
<evidence type="ECO:0000256" key="5">
    <source>
        <dbReference type="ARBA" id="ARBA00023077"/>
    </source>
</evidence>
<dbReference type="PATRIC" id="fig|1172194.4.peg.894"/>
<dbReference type="Pfam" id="PF07715">
    <property type="entry name" value="Plug"/>
    <property type="match status" value="1"/>
</dbReference>
<protein>
    <recommendedName>
        <fullName evidence="15">TonB-dependent receptor</fullName>
    </recommendedName>
</protein>
<evidence type="ECO:0000256" key="6">
    <source>
        <dbReference type="ARBA" id="ARBA00023136"/>
    </source>
</evidence>
<dbReference type="EMBL" id="AKGD01000001">
    <property type="protein sequence ID" value="EIT70797.1"/>
    <property type="molecule type" value="Genomic_DNA"/>
</dbReference>
<dbReference type="Proteomes" id="UP000003704">
    <property type="component" value="Unassembled WGS sequence"/>
</dbReference>
<dbReference type="InterPro" id="IPR036942">
    <property type="entry name" value="Beta-barrel_TonB_sf"/>
</dbReference>
<dbReference type="InterPro" id="IPR039426">
    <property type="entry name" value="TonB-dep_rcpt-like"/>
</dbReference>
<dbReference type="Gene3D" id="2.40.170.20">
    <property type="entry name" value="TonB-dependent receptor, beta-barrel domain"/>
    <property type="match status" value="1"/>
</dbReference>
<evidence type="ECO:0000259" key="12">
    <source>
        <dbReference type="Pfam" id="PF07715"/>
    </source>
</evidence>
<reference evidence="13 14" key="1">
    <citation type="journal article" date="2012" name="J. Bacteriol.">
        <title>Genome Sequence of n-Alkane-Degrading Hydrocarboniphaga effusa Strain AP103T (ATCC BAA-332T).</title>
        <authorList>
            <person name="Chang H.K."/>
            <person name="Zylstra G.J."/>
            <person name="Chae J.C."/>
        </authorList>
    </citation>
    <scope>NUCLEOTIDE SEQUENCE [LARGE SCALE GENOMIC DNA]</scope>
    <source>
        <strain evidence="13 14">AP103</strain>
    </source>
</reference>
<evidence type="ECO:0000256" key="10">
    <source>
        <dbReference type="SAM" id="SignalP"/>
    </source>
</evidence>
<proteinExistence type="inferred from homology"/>
<dbReference type="PANTHER" id="PTHR47234">
    <property type="match status" value="1"/>
</dbReference>
<evidence type="ECO:0000256" key="9">
    <source>
        <dbReference type="RuleBase" id="RU003357"/>
    </source>
</evidence>